<evidence type="ECO:0000256" key="2">
    <source>
        <dbReference type="ARBA" id="ARBA00022695"/>
    </source>
</evidence>
<evidence type="ECO:0000313" key="4">
    <source>
        <dbReference type="EMBL" id="GLI36391.1"/>
    </source>
</evidence>
<dbReference type="EMBL" id="BSDR01000001">
    <property type="protein sequence ID" value="GLI36391.1"/>
    <property type="molecule type" value="Genomic_DNA"/>
</dbReference>
<name>A0A9W6LBA3_9BACT</name>
<dbReference type="SUPFAM" id="SSF53448">
    <property type="entry name" value="Nucleotide-diphospho-sugar transferases"/>
    <property type="match status" value="1"/>
</dbReference>
<keyword evidence="1" id="KW-0808">Transferase</keyword>
<evidence type="ECO:0000259" key="3">
    <source>
        <dbReference type="Pfam" id="PF12804"/>
    </source>
</evidence>
<dbReference type="RefSeq" id="WP_281796783.1">
    <property type="nucleotide sequence ID" value="NZ_BSDR01000001.1"/>
</dbReference>
<comment type="caution">
    <text evidence="4">The sequence shown here is derived from an EMBL/GenBank/DDBJ whole genome shotgun (WGS) entry which is preliminary data.</text>
</comment>
<dbReference type="GO" id="GO:0016779">
    <property type="term" value="F:nucleotidyltransferase activity"/>
    <property type="evidence" value="ECO:0007669"/>
    <property type="project" value="UniProtKB-KW"/>
</dbReference>
<feature type="domain" description="MobA-like NTP transferase" evidence="3">
    <location>
        <begin position="12"/>
        <end position="205"/>
    </location>
</feature>
<organism evidence="4 5">
    <name type="scientific">Desulforhabdus amnigena</name>
    <dbReference type="NCBI Taxonomy" id="40218"/>
    <lineage>
        <taxon>Bacteria</taxon>
        <taxon>Pseudomonadati</taxon>
        <taxon>Thermodesulfobacteriota</taxon>
        <taxon>Syntrophobacteria</taxon>
        <taxon>Syntrophobacterales</taxon>
        <taxon>Syntrophobacteraceae</taxon>
        <taxon>Desulforhabdus</taxon>
    </lineage>
</organism>
<keyword evidence="2" id="KW-0548">Nucleotidyltransferase</keyword>
<dbReference type="Pfam" id="PF12804">
    <property type="entry name" value="NTP_transf_3"/>
    <property type="match status" value="1"/>
</dbReference>
<keyword evidence="5" id="KW-1185">Reference proteome</keyword>
<evidence type="ECO:0000256" key="1">
    <source>
        <dbReference type="ARBA" id="ARBA00022679"/>
    </source>
</evidence>
<dbReference type="PANTHER" id="PTHR43584:SF8">
    <property type="entry name" value="N-ACETYLMURAMATE ALPHA-1-PHOSPHATE URIDYLYLTRANSFERASE"/>
    <property type="match status" value="1"/>
</dbReference>
<dbReference type="PANTHER" id="PTHR43584">
    <property type="entry name" value="NUCLEOTIDYL TRANSFERASE"/>
    <property type="match status" value="1"/>
</dbReference>
<gene>
    <name evidence="4" type="ORF">DAMNIGENAA_38240</name>
</gene>
<sequence length="274" mass="30555">MKHSKSEKVANVVFAAGKGSRMLGYEGNKTLLPLVPKDSLYKGERPLLVEVLTNLPSGPKGIVVHHCAEDVQRITKGFGAVYLFQPVTNGTGGALLAARPFLESVSEEAVIITMGDVPMIEPTTYEKLVSGLGAHQLMVLGFVPRDRGQYGMLEMEGDRVLRIVEWKYWKTFSAEEQSRLKYCNAGVYAVRRNALLPYLEQLAGRPHRVRKQRGEEWVTIEEYFLTDLVEWMSADGLSIGIVEALEEEVMGVDTPEALGKAQARYAEKLRNQRS</sequence>
<dbReference type="AlphaFoldDB" id="A0A9W6LBA3"/>
<proteinExistence type="predicted"/>
<dbReference type="Proteomes" id="UP001144372">
    <property type="component" value="Unassembled WGS sequence"/>
</dbReference>
<protein>
    <recommendedName>
        <fullName evidence="3">MobA-like NTP transferase domain-containing protein</fullName>
    </recommendedName>
</protein>
<dbReference type="Gene3D" id="3.90.550.10">
    <property type="entry name" value="Spore Coat Polysaccharide Biosynthesis Protein SpsA, Chain A"/>
    <property type="match status" value="1"/>
</dbReference>
<dbReference type="InterPro" id="IPR025877">
    <property type="entry name" value="MobA-like_NTP_Trfase"/>
</dbReference>
<evidence type="ECO:0000313" key="5">
    <source>
        <dbReference type="Proteomes" id="UP001144372"/>
    </source>
</evidence>
<dbReference type="InterPro" id="IPR029044">
    <property type="entry name" value="Nucleotide-diphossugar_trans"/>
</dbReference>
<reference evidence="4" key="1">
    <citation type="submission" date="2022-12" db="EMBL/GenBank/DDBJ databases">
        <title>Reference genome sequencing for broad-spectrum identification of bacterial and archaeal isolates by mass spectrometry.</title>
        <authorList>
            <person name="Sekiguchi Y."/>
            <person name="Tourlousse D.M."/>
        </authorList>
    </citation>
    <scope>NUCLEOTIDE SEQUENCE</scope>
    <source>
        <strain evidence="4">ASRB1</strain>
    </source>
</reference>
<accession>A0A9W6LBA3</accession>
<dbReference type="InterPro" id="IPR050065">
    <property type="entry name" value="GlmU-like"/>
</dbReference>